<feature type="compositionally biased region" description="Polar residues" evidence="4">
    <location>
        <begin position="1567"/>
        <end position="1577"/>
    </location>
</feature>
<feature type="compositionally biased region" description="Basic residues" evidence="4">
    <location>
        <begin position="2076"/>
        <end position="2109"/>
    </location>
</feature>
<dbReference type="Gene3D" id="3.10.20.90">
    <property type="entry name" value="Phosphatidylinositol 3-kinase Catalytic Subunit, Chain A, domain 1"/>
    <property type="match status" value="1"/>
</dbReference>
<feature type="compositionally biased region" description="Basic residues" evidence="4">
    <location>
        <begin position="1802"/>
        <end position="1815"/>
    </location>
</feature>
<dbReference type="InterPro" id="IPR051835">
    <property type="entry name" value="RAC1-GEF"/>
</dbReference>
<feature type="compositionally biased region" description="Polar residues" evidence="4">
    <location>
        <begin position="2557"/>
        <end position="2582"/>
    </location>
</feature>
<feature type="region of interest" description="Disordered" evidence="4">
    <location>
        <begin position="863"/>
        <end position="964"/>
    </location>
</feature>
<evidence type="ECO:0000256" key="1">
    <source>
        <dbReference type="ARBA" id="ARBA00022658"/>
    </source>
</evidence>
<feature type="compositionally biased region" description="Low complexity" evidence="4">
    <location>
        <begin position="441"/>
        <end position="452"/>
    </location>
</feature>
<feature type="compositionally biased region" description="Basic residues" evidence="4">
    <location>
        <begin position="1783"/>
        <end position="1793"/>
    </location>
</feature>
<dbReference type="Pfam" id="PF09379">
    <property type="entry name" value="FERM_N"/>
    <property type="match status" value="1"/>
</dbReference>
<dbReference type="InterPro" id="IPR041788">
    <property type="entry name" value="FARP1/FARP2/FRMD7_FERM_C"/>
</dbReference>
<dbReference type="Pfam" id="PF00373">
    <property type="entry name" value="FERM_M"/>
    <property type="match status" value="1"/>
</dbReference>
<feature type="compositionally biased region" description="Basic and acidic residues" evidence="4">
    <location>
        <begin position="2156"/>
        <end position="2170"/>
    </location>
</feature>
<feature type="compositionally biased region" description="Acidic residues" evidence="4">
    <location>
        <begin position="2614"/>
        <end position="2630"/>
    </location>
</feature>
<dbReference type="InterPro" id="IPR011993">
    <property type="entry name" value="PH-like_dom_sf"/>
</dbReference>
<feature type="compositionally biased region" description="Basic and acidic residues" evidence="4">
    <location>
        <begin position="2743"/>
        <end position="2752"/>
    </location>
</feature>
<dbReference type="Gene3D" id="1.20.80.10">
    <property type="match status" value="1"/>
</dbReference>
<evidence type="ECO:0000259" key="5">
    <source>
        <dbReference type="PROSITE" id="PS50057"/>
    </source>
</evidence>
<dbReference type="PANTHER" id="PTHR45858:SF5">
    <property type="entry name" value="MOESIN_EZRIN_RADIXIN HOMOLOG 1"/>
    <property type="match status" value="1"/>
</dbReference>
<feature type="region of interest" description="Disordered" evidence="4">
    <location>
        <begin position="726"/>
        <end position="747"/>
    </location>
</feature>
<keyword evidence="3" id="KW-0175">Coiled coil</keyword>
<dbReference type="CDD" id="cd14473">
    <property type="entry name" value="FERM_B-lobe"/>
    <property type="match status" value="1"/>
</dbReference>
<feature type="region of interest" description="Disordered" evidence="4">
    <location>
        <begin position="2300"/>
        <end position="2419"/>
    </location>
</feature>
<feature type="region of interest" description="Disordered" evidence="4">
    <location>
        <begin position="1717"/>
        <end position="1757"/>
    </location>
</feature>
<feature type="compositionally biased region" description="Basic and acidic residues" evidence="4">
    <location>
        <begin position="2006"/>
        <end position="2025"/>
    </location>
</feature>
<accession>A0A0V0JBN6</accession>
<dbReference type="InterPro" id="IPR000299">
    <property type="entry name" value="FERM_domain"/>
</dbReference>
<feature type="region of interest" description="Disordered" evidence="4">
    <location>
        <begin position="1603"/>
        <end position="1671"/>
    </location>
</feature>
<feature type="compositionally biased region" description="Low complexity" evidence="4">
    <location>
        <begin position="1655"/>
        <end position="1671"/>
    </location>
</feature>
<dbReference type="PRINTS" id="PR00935">
    <property type="entry name" value="BAND41"/>
</dbReference>
<feature type="region of interest" description="Disordered" evidence="4">
    <location>
        <begin position="1982"/>
        <end position="2282"/>
    </location>
</feature>
<feature type="compositionally biased region" description="Basic residues" evidence="4">
    <location>
        <begin position="2809"/>
        <end position="2822"/>
    </location>
</feature>
<feature type="compositionally biased region" description="Gly residues" evidence="4">
    <location>
        <begin position="1315"/>
        <end position="1324"/>
    </location>
</feature>
<dbReference type="InterPro" id="IPR019748">
    <property type="entry name" value="FERM_central"/>
</dbReference>
<dbReference type="InterPro" id="IPR035963">
    <property type="entry name" value="FERM_2"/>
</dbReference>
<feature type="region of interest" description="Disordered" evidence="4">
    <location>
        <begin position="1859"/>
        <end position="1896"/>
    </location>
</feature>
<dbReference type="PANTHER" id="PTHR45858">
    <property type="entry name" value="FERM DOMAIN CONTAINING PROTEIN"/>
    <property type="match status" value="1"/>
</dbReference>
<feature type="compositionally biased region" description="Polar residues" evidence="4">
    <location>
        <begin position="479"/>
        <end position="493"/>
    </location>
</feature>
<feature type="region of interest" description="Disordered" evidence="4">
    <location>
        <begin position="1567"/>
        <end position="1590"/>
    </location>
</feature>
<dbReference type="SUPFAM" id="SSF54236">
    <property type="entry name" value="Ubiquitin-like"/>
    <property type="match status" value="1"/>
</dbReference>
<dbReference type="Pfam" id="PF08736">
    <property type="entry name" value="FA"/>
    <property type="match status" value="1"/>
</dbReference>
<dbReference type="InterPro" id="IPR018980">
    <property type="entry name" value="FERM_PH-like_C"/>
</dbReference>
<reference evidence="6" key="1">
    <citation type="submission" date="2016-01" db="EMBL/GenBank/DDBJ databases">
        <title>Reference transcriptome for the parasite Schistocephalus solidus: insights into the molecular evolution of parasitism.</title>
        <authorList>
            <person name="Hebert F.O."/>
            <person name="Grambauer S."/>
            <person name="Barber I."/>
            <person name="Landry C.R."/>
            <person name="Aubin-Horth N."/>
        </authorList>
    </citation>
    <scope>NUCLEOTIDE SEQUENCE</scope>
</reference>
<feature type="compositionally biased region" description="Basic and acidic residues" evidence="4">
    <location>
        <begin position="1634"/>
        <end position="1646"/>
    </location>
</feature>
<feature type="compositionally biased region" description="Basic and acidic residues" evidence="4">
    <location>
        <begin position="2031"/>
        <end position="2074"/>
    </location>
</feature>
<feature type="region of interest" description="Disordered" evidence="4">
    <location>
        <begin position="2557"/>
        <end position="2590"/>
    </location>
</feature>
<dbReference type="PROSITE" id="PS50057">
    <property type="entry name" value="FERM_3"/>
    <property type="match status" value="1"/>
</dbReference>
<feature type="compositionally biased region" description="Basic and acidic residues" evidence="4">
    <location>
        <begin position="2128"/>
        <end position="2149"/>
    </location>
</feature>
<dbReference type="SMART" id="SM00295">
    <property type="entry name" value="B41"/>
    <property type="match status" value="1"/>
</dbReference>
<dbReference type="PRINTS" id="PR00661">
    <property type="entry name" value="ERMFAMILY"/>
</dbReference>
<dbReference type="GO" id="GO:0008092">
    <property type="term" value="F:cytoskeletal protein binding"/>
    <property type="evidence" value="ECO:0007669"/>
    <property type="project" value="InterPro"/>
</dbReference>
<dbReference type="CDD" id="cd17098">
    <property type="entry name" value="FERM_F1_FARP1_like"/>
    <property type="match status" value="1"/>
</dbReference>
<keyword evidence="1" id="KW-0344">Guanine-nucleotide releasing factor</keyword>
<dbReference type="EMBL" id="GEEE01000559">
    <property type="protein sequence ID" value="JAP62666.1"/>
    <property type="molecule type" value="Transcribed_RNA"/>
</dbReference>
<feature type="compositionally biased region" description="Polar residues" evidence="4">
    <location>
        <begin position="2484"/>
        <end position="2497"/>
    </location>
</feature>
<feature type="domain" description="FERM" evidence="5">
    <location>
        <begin position="25"/>
        <end position="304"/>
    </location>
</feature>
<feature type="compositionally biased region" description="Polar residues" evidence="4">
    <location>
        <begin position="1427"/>
        <end position="1442"/>
    </location>
</feature>
<dbReference type="SUPFAM" id="SSF47031">
    <property type="entry name" value="Second domain of FERM"/>
    <property type="match status" value="1"/>
</dbReference>
<feature type="compositionally biased region" description="Polar residues" evidence="4">
    <location>
        <begin position="676"/>
        <end position="689"/>
    </location>
</feature>
<dbReference type="InterPro" id="IPR018979">
    <property type="entry name" value="FERM_N"/>
</dbReference>
<feature type="region of interest" description="Disordered" evidence="4">
    <location>
        <begin position="1310"/>
        <end position="1380"/>
    </location>
</feature>
<feature type="region of interest" description="Disordered" evidence="4">
    <location>
        <begin position="1200"/>
        <end position="1249"/>
    </location>
</feature>
<feature type="compositionally biased region" description="Polar residues" evidence="4">
    <location>
        <begin position="2271"/>
        <end position="2282"/>
    </location>
</feature>
<dbReference type="FunFam" id="2.30.29.30:FF:000002">
    <property type="entry name" value="Band 4.1-like protein 5 isoform 1"/>
    <property type="match status" value="1"/>
</dbReference>
<feature type="compositionally biased region" description="Basic and acidic residues" evidence="4">
    <location>
        <begin position="2375"/>
        <end position="2390"/>
    </location>
</feature>
<organism evidence="6">
    <name type="scientific">Schistocephalus solidus</name>
    <name type="common">Tapeworm</name>
    <dbReference type="NCBI Taxonomy" id="70667"/>
    <lineage>
        <taxon>Eukaryota</taxon>
        <taxon>Metazoa</taxon>
        <taxon>Spiralia</taxon>
        <taxon>Lophotrochozoa</taxon>
        <taxon>Platyhelminthes</taxon>
        <taxon>Cestoda</taxon>
        <taxon>Eucestoda</taxon>
        <taxon>Diphyllobothriidea</taxon>
        <taxon>Diphyllobothriidae</taxon>
        <taxon>Schistocephalus</taxon>
    </lineage>
</organism>
<feature type="region of interest" description="Disordered" evidence="4">
    <location>
        <begin position="2603"/>
        <end position="2653"/>
    </location>
</feature>
<feature type="compositionally biased region" description="Basic residues" evidence="4">
    <location>
        <begin position="2171"/>
        <end position="2184"/>
    </location>
</feature>
<evidence type="ECO:0000313" key="6">
    <source>
        <dbReference type="EMBL" id="JAP62666.1"/>
    </source>
</evidence>
<feature type="region of interest" description="Disordered" evidence="4">
    <location>
        <begin position="1414"/>
        <end position="1444"/>
    </location>
</feature>
<feature type="region of interest" description="Disordered" evidence="4">
    <location>
        <begin position="675"/>
        <end position="695"/>
    </location>
</feature>
<dbReference type="CDD" id="cd13193">
    <property type="entry name" value="FERM_C_FARP1-like"/>
    <property type="match status" value="1"/>
</dbReference>
<feature type="compositionally biased region" description="Polar residues" evidence="4">
    <location>
        <begin position="2198"/>
        <end position="2209"/>
    </location>
</feature>
<sequence>MNQSRTLDWVENTENADGERKQKSLNTRIVHLDDTVHTVHLPHNASGADLYVQVIRRFNILESDYFDLEFVNEDGIRCWLDHTRPLIRQITHGKDFVFRFCVKFYTPHPNLLEEEYTRYLFALQIKRDLVTGVLICSENTSALLASYIVQAEIGDFIKEEYHDISYLRPLRLLHEPNDDRLHRIMEFHKSHIGMSPTEADFALLDTARKVEFYGVRLHPSRDREGLPLSLTVTHLGLSVFQNLTKINTFSWAKIRKLSFKRKRFLIKLHSVDFDIIEFCFDSRDECKRFWKKCIEHHAFFRCPLQERSRRKRPHVVTIGSSFRYIGRTQKELIRFMRENKIRRPHFERPSTARRAHPTVLTGPNYTSARMGTMSMTLRSKSADRRQFSGSLGYEADSSLLHGILGSSRFLEQSHLKRAHSTFVPSAVAMAQSTGAMATSGYSTMGGSSSGGAPAQSNEAANGDDDDDNASLDGHDMTASRFTTGSGQIMSGSSFEEKSAQMISRSTADLPFTSASYFGWELGVGGNGEQTGQATVAVVTSAMSGIIQTHEGGGSDHTVPQAGDKIEGPPGPAASVPPAVLAASPRATSVGPISKEGSDNQYSERAPPKPLRTPTNLTRRQTLAGREIEIQKQGGLLRRQSSLAESALQYPSGLHGRQLSSSAVGNRMLETTFDRFPSSQTNKVTTSQADQAMVSGDSRMTADSYIDSTEAYCSEIDSSSTTVATKSYGTSANTNESYLHPQDSNEMDSKQTYKQLDSVHHLKHAFSVDIRRSSLSTTADLAKVCLCQSASTQTIQVDSTSPSERARDQHRGNQLPGSPNPGPSTRSYRNGSGGINTPTTPAAPPPVDQTSIFEADGVTQIVGIDQWSSSGTESTTGVILRSGGNGTNAKDEEEQRTTGRSWSPLRPANSRGGPSEADEPPADGAQTPLHSSSSAHGAHHHPHHAPGCPRRDRKPEQTEEVTVGEQMHGTIAVDPLRTTPSHRQYQQPLPVLPVDTLPVRPSHVREGEMHLQSYAYGFSRSIPAGVHLAGLSEPPPGETQRMLPQYWLMRDRRGDPVYACHQGAYPLGFVPQLPPERQYEPTHEYFTEAPCLYMHPSRLQDVKQCQQVVVPAPPYMHHHSKPPGGGDRCIEPDISGYLEGGNSRHHHRHHAGGGQEACCYMPSGHHKTHRCMYPEQAYAQGFVAPPLPPDLKHTMAYGHPLQHPLPEASKHHRKRTSRTHRAAAVPEELGEDRHRKGKDSGVDKSYRARPKSSIYPLSSTVVDPVVLPVPSEHQHTHNGHRHRTAKNVNTESSSVGLCKMHAAVSRQAEKTNVCGSSGGGGGGAGAREAHAKSSYEGRSTGVHTEEKVVPSRRHRKPTGQRDDQYREAHWSGRARGTDESNPFMLHRGPQATHQSQGLGPTEKAIESNRLKRKLVQSPSLGEKEETEVVTNHSRYTDEASGTQRPMGACTAPMSVEKGYVPVTPKDFLDKMEEHKASIEALRRELRSVETASAIHGRGLAPVHKPIRKETSRPGTGSSTARISGKAEAPFISSQATTTPAMPSDEAAARLAGSSSSLIGFKEITSVGSPSLAGQQRSHMTAPGPTVEEGLLIPPHDTLYLESDTASSLERVSTVRRSPLPLSGVAHPKTTLGSSESDRPPDPVHSDQMEPTATTGRRSISASPSLSGSSASYRRSQSLTQSLFSQGAILSNASSISRHSSSSSVPLSALSGCSLSTEEVECKGRAERKRSPSTYSSTPSSSSAAKSSSPSTRMRHPYHVRSCRDCRQPMEELSIEADAFEHSHVGHRSHSHGVPRHPNEHGHNHGYSRHRQHHHSVPRPVTERSSSRHRHVQPSGRHHRSERDVRLHECPCRNCRAFLAHSQERSHRRKSDKARREASTLATTSTVGSSAGEREELRKSRNLISETTDASLLKSILNEELTLETIGRQQKLLKRELAKQRQLAAELAEAKRQTQRLLAEKAKLERLQAELPSRVNMMETQISHPTTCEPTTPMETTFLNKNELGPSDGEKKVDEDEEVSKDAKLSDPSEPPKVTEQEKAEETKSDDVVKGIKLEEREKDEADRVTVRSDRAESVKSQRSHHSSHSHSHPHRHGHHHHHHHHHKHRHRHQSHGSSAREEDQGAQSCSGEDETKLSDVQKREDKQEPGRERATNLTSRKKGEEKRKVQGERSSSKPHRHHHRHSHHRPRDESSEEDICTGTAKSNRPLTSSLGGKRTEKTKDLVLKKEEGAKQKPKKFEAKILETAAPVRSGTDSRKPAIEEAKEPKKIDGGNFQKNATPKTNEQNLSAKLFEETSVDNLIISNPTTISPEHIKADKTSSWLFGRSDEIASDKKRTSALQQDPEKMQFSSQDSQQQTSTDLTRPQEHTHSDSVVNVDKVNKQQSRESELDVTKESSSSPLRDLSAGLKSPLEGAFKSPTRSCVEPYSAKISSAIFPTSEASAGKPIVTTVHGLATSIISEVWAQSQDKRSSGASSPSSASSSSSSSIILQPRTSIGSPSGTLFKPPMTAEEQFRDRSEGVSLRHDLVEISCLEPVPEGRIAESYAASRFDRPFACLSSGVRTPSGLHSPSSQPSQISTFISSKQGSTTAPSTTTTVTTAFSINTEISRPAEQHAGDEEISEDAADVDGSESEVDSSTSSASEGSEEIEPFPLPPPDLLAIRTSCSLGRELHEVMEEESGTICELTTAVYVAPLKPVVPLRVSRAITVPHVIAANAGTTTPSDGSLADKCANIVDTVATEASGSSHLTEDTKKEESMSAEQQTSKSKGKLSAEGSVESISCLPLPPDMPPPAGEQEEEGGAECGEQLQIAQPSRKRGRRKRSRHVRPSSGSKPVTEGSNPPIP</sequence>
<feature type="compositionally biased region" description="Low complexity" evidence="4">
    <location>
        <begin position="2468"/>
        <end position="2483"/>
    </location>
</feature>
<feature type="compositionally biased region" description="Polar residues" evidence="4">
    <location>
        <begin position="726"/>
        <end position="736"/>
    </location>
</feature>
<feature type="compositionally biased region" description="Low complexity" evidence="4">
    <location>
        <begin position="572"/>
        <end position="586"/>
    </location>
</feature>
<feature type="region of interest" description="Disordered" evidence="4">
    <location>
        <begin position="2737"/>
        <end position="2839"/>
    </location>
</feature>
<feature type="compositionally biased region" description="Basic residues" evidence="4">
    <location>
        <begin position="1825"/>
        <end position="1838"/>
    </location>
</feature>
<feature type="coiled-coil region" evidence="3">
    <location>
        <begin position="1928"/>
        <end position="1968"/>
    </location>
</feature>
<dbReference type="FunFam" id="1.20.80.10:FF:000005">
    <property type="entry name" value="FERM, RhoGEF and pleckstrin domain-containing protein 1"/>
    <property type="match status" value="1"/>
</dbReference>
<feature type="region of interest" description="Disordered" evidence="4">
    <location>
        <begin position="441"/>
        <end position="496"/>
    </location>
</feature>
<proteinExistence type="predicted"/>
<feature type="compositionally biased region" description="Polar residues" evidence="4">
    <location>
        <begin position="792"/>
        <end position="802"/>
    </location>
</feature>
<dbReference type="FunFam" id="3.10.20.90:FF:000040">
    <property type="entry name" value="FERM, RhoGEF and pleckstrin domain-containing protein"/>
    <property type="match status" value="1"/>
</dbReference>
<feature type="compositionally biased region" description="Basic residues" evidence="4">
    <location>
        <begin position="1209"/>
        <end position="1220"/>
    </location>
</feature>
<protein>
    <recommendedName>
        <fullName evidence="5">FERM domain-containing protein</fullName>
    </recommendedName>
</protein>
<feature type="region of interest" description="Disordered" evidence="4">
    <location>
        <begin position="792"/>
        <end position="849"/>
    </location>
</feature>
<keyword evidence="2" id="KW-0677">Repeat</keyword>
<gene>
    <name evidence="6" type="ORF">TR88718</name>
</gene>
<dbReference type="SUPFAM" id="SSF50729">
    <property type="entry name" value="PH domain-like"/>
    <property type="match status" value="1"/>
</dbReference>
<feature type="compositionally biased region" description="Low complexity" evidence="4">
    <location>
        <begin position="1983"/>
        <end position="1995"/>
    </location>
</feature>
<feature type="compositionally biased region" description="Low complexity" evidence="4">
    <location>
        <begin position="1730"/>
        <end position="1750"/>
    </location>
</feature>
<dbReference type="InterPro" id="IPR000798">
    <property type="entry name" value="Ez/rad/moesin-like"/>
</dbReference>
<dbReference type="SMART" id="SM01195">
    <property type="entry name" value="FA"/>
    <property type="match status" value="1"/>
</dbReference>
<feature type="compositionally biased region" description="Polar residues" evidence="4">
    <location>
        <begin position="865"/>
        <end position="876"/>
    </location>
</feature>
<evidence type="ECO:0000256" key="4">
    <source>
        <dbReference type="SAM" id="MobiDB-lite"/>
    </source>
</evidence>
<evidence type="ECO:0000256" key="2">
    <source>
        <dbReference type="ARBA" id="ARBA00022737"/>
    </source>
</evidence>
<feature type="compositionally biased region" description="Basic and acidic residues" evidence="4">
    <location>
        <begin position="2212"/>
        <end position="2239"/>
    </location>
</feature>
<feature type="compositionally biased region" description="Basic and acidic residues" evidence="4">
    <location>
        <begin position="1358"/>
        <end position="1377"/>
    </location>
</feature>
<dbReference type="InterPro" id="IPR019749">
    <property type="entry name" value="Band_41_domain"/>
</dbReference>
<feature type="compositionally biased region" description="Polar residues" evidence="4">
    <location>
        <begin position="1878"/>
        <end position="1887"/>
    </location>
</feature>
<feature type="compositionally biased region" description="Low complexity" evidence="4">
    <location>
        <begin position="2346"/>
        <end position="2357"/>
    </location>
</feature>
<dbReference type="InterPro" id="IPR014847">
    <property type="entry name" value="FA"/>
</dbReference>
<feature type="compositionally biased region" description="Basic and acidic residues" evidence="4">
    <location>
        <begin position="2322"/>
        <end position="2332"/>
    </location>
</feature>
<feature type="compositionally biased region" description="Polar residues" evidence="4">
    <location>
        <begin position="2826"/>
        <end position="2839"/>
    </location>
</feature>
<feature type="compositionally biased region" description="Basic and acidic residues" evidence="4">
    <location>
        <begin position="2250"/>
        <end position="2267"/>
    </location>
</feature>
<dbReference type="SMART" id="SM01196">
    <property type="entry name" value="FERM_C"/>
    <property type="match status" value="1"/>
</dbReference>
<name>A0A0V0JBN6_SCHSO</name>
<feature type="compositionally biased region" description="Pro residues" evidence="4">
    <location>
        <begin position="2779"/>
        <end position="2788"/>
    </location>
</feature>
<dbReference type="GO" id="GO:0005085">
    <property type="term" value="F:guanyl-nucleotide exchange factor activity"/>
    <property type="evidence" value="ECO:0007669"/>
    <property type="project" value="UniProtKB-KW"/>
</dbReference>
<feature type="region of interest" description="Disordered" evidence="4">
    <location>
        <begin position="549"/>
        <end position="614"/>
    </location>
</feature>
<feature type="compositionally biased region" description="Basic and acidic residues" evidence="4">
    <location>
        <begin position="1230"/>
        <end position="1245"/>
    </location>
</feature>
<evidence type="ECO:0000256" key="3">
    <source>
        <dbReference type="SAM" id="Coils"/>
    </source>
</evidence>
<dbReference type="Gene3D" id="2.30.29.30">
    <property type="entry name" value="Pleckstrin-homology domain (PH domain)/Phosphotyrosine-binding domain (PTB)"/>
    <property type="match status" value="1"/>
</dbReference>
<dbReference type="Pfam" id="PF09380">
    <property type="entry name" value="FERM_C"/>
    <property type="match status" value="1"/>
</dbReference>
<feature type="region of interest" description="Disordered" evidence="4">
    <location>
        <begin position="1782"/>
        <end position="1840"/>
    </location>
</feature>
<dbReference type="InterPro" id="IPR014352">
    <property type="entry name" value="FERM/acyl-CoA-bd_prot_sf"/>
</dbReference>
<dbReference type="InterPro" id="IPR029071">
    <property type="entry name" value="Ubiquitin-like_domsf"/>
</dbReference>
<feature type="region of interest" description="Disordered" evidence="4">
    <location>
        <begin position="2461"/>
        <end position="2515"/>
    </location>
</feature>